<name>A0A3G5AG35_9VIRU</name>
<proteinExistence type="predicted"/>
<organism evidence="1">
    <name type="scientific">Satyrvirus sp</name>
    <dbReference type="NCBI Taxonomy" id="2487771"/>
    <lineage>
        <taxon>Viruses</taxon>
        <taxon>Varidnaviria</taxon>
        <taxon>Bamfordvirae</taxon>
        <taxon>Nucleocytoviricota</taxon>
        <taxon>Megaviricetes</taxon>
        <taxon>Imitervirales</taxon>
        <taxon>Mimiviridae</taxon>
        <taxon>Megamimivirinae</taxon>
    </lineage>
</organism>
<evidence type="ECO:0000313" key="1">
    <source>
        <dbReference type="EMBL" id="AYV85241.1"/>
    </source>
</evidence>
<accession>A0A3G5AG35</accession>
<dbReference type="EMBL" id="MK072443">
    <property type="protein sequence ID" value="AYV85241.1"/>
    <property type="molecule type" value="Genomic_DNA"/>
</dbReference>
<sequence>MIYCQKKKFIAYIFETDGSYVVEGLTVRSRSPSSKIISQQIQPEANL</sequence>
<reference evidence="1" key="1">
    <citation type="submission" date="2018-10" db="EMBL/GenBank/DDBJ databases">
        <title>Hidden diversity of soil giant viruses.</title>
        <authorList>
            <person name="Schulz F."/>
            <person name="Alteio L."/>
            <person name="Goudeau D."/>
            <person name="Ryan E.M."/>
            <person name="Malmstrom R.R."/>
            <person name="Blanchard J."/>
            <person name="Woyke T."/>
        </authorList>
    </citation>
    <scope>NUCLEOTIDE SEQUENCE</scope>
    <source>
        <strain evidence="1">SAV1</strain>
    </source>
</reference>
<protein>
    <submittedName>
        <fullName evidence="1">Uncharacterized protein</fullName>
    </submittedName>
</protein>
<gene>
    <name evidence="1" type="ORF">Satyrvirus7_35</name>
</gene>